<keyword evidence="1" id="KW-0378">Hydrolase</keyword>
<dbReference type="InterPro" id="IPR003018">
    <property type="entry name" value="GAF"/>
</dbReference>
<dbReference type="GO" id="GO:0016791">
    <property type="term" value="F:phosphatase activity"/>
    <property type="evidence" value="ECO:0007669"/>
    <property type="project" value="TreeGrafter"/>
</dbReference>
<dbReference type="SMART" id="SM00331">
    <property type="entry name" value="PP2C_SIG"/>
    <property type="match status" value="1"/>
</dbReference>
<dbReference type="AlphaFoldDB" id="A0A8J3QI46"/>
<dbReference type="SUPFAM" id="SSF55781">
    <property type="entry name" value="GAF domain-like"/>
    <property type="match status" value="1"/>
</dbReference>
<gene>
    <name evidence="3" type="ORF">Rhe02_96010</name>
</gene>
<dbReference type="PANTHER" id="PTHR43156">
    <property type="entry name" value="STAGE II SPORULATION PROTEIN E-RELATED"/>
    <property type="match status" value="1"/>
</dbReference>
<evidence type="ECO:0000313" key="3">
    <source>
        <dbReference type="EMBL" id="GIH11534.1"/>
    </source>
</evidence>
<dbReference type="InterPro" id="IPR029016">
    <property type="entry name" value="GAF-like_dom_sf"/>
</dbReference>
<reference evidence="3" key="1">
    <citation type="submission" date="2021-01" db="EMBL/GenBank/DDBJ databases">
        <title>Whole genome shotgun sequence of Rhizocola hellebori NBRC 109834.</title>
        <authorList>
            <person name="Komaki H."/>
            <person name="Tamura T."/>
        </authorList>
    </citation>
    <scope>NUCLEOTIDE SEQUENCE</scope>
    <source>
        <strain evidence="3">NBRC 109834</strain>
    </source>
</reference>
<evidence type="ECO:0000256" key="1">
    <source>
        <dbReference type="ARBA" id="ARBA00022801"/>
    </source>
</evidence>
<keyword evidence="4" id="KW-1185">Reference proteome</keyword>
<dbReference type="EMBL" id="BONY01000141">
    <property type="protein sequence ID" value="GIH11534.1"/>
    <property type="molecule type" value="Genomic_DNA"/>
</dbReference>
<dbReference type="Gene3D" id="3.30.450.40">
    <property type="match status" value="1"/>
</dbReference>
<accession>A0A8J3QI46</accession>
<proteinExistence type="predicted"/>
<dbReference type="InterPro" id="IPR036457">
    <property type="entry name" value="PPM-type-like_dom_sf"/>
</dbReference>
<dbReference type="Proteomes" id="UP000612899">
    <property type="component" value="Unassembled WGS sequence"/>
</dbReference>
<feature type="domain" description="PPM-type phosphatase" evidence="2">
    <location>
        <begin position="314"/>
        <end position="531"/>
    </location>
</feature>
<name>A0A8J3QI46_9ACTN</name>
<dbReference type="Pfam" id="PF07228">
    <property type="entry name" value="SpoIIE"/>
    <property type="match status" value="1"/>
</dbReference>
<dbReference type="InterPro" id="IPR052016">
    <property type="entry name" value="Bact_Sigma-Reg"/>
</dbReference>
<dbReference type="PANTHER" id="PTHR43156:SF2">
    <property type="entry name" value="STAGE II SPORULATION PROTEIN E"/>
    <property type="match status" value="1"/>
</dbReference>
<comment type="caution">
    <text evidence="3">The sequence shown here is derived from an EMBL/GenBank/DDBJ whole genome shotgun (WGS) entry which is preliminary data.</text>
</comment>
<sequence>MTERIIRPAGLWAAETSDPAGALAVRALLQVDAAGDEDAPGRFAHDLLICLGEVTGAAAGRIEVDRADGRGAVPLASFGPAMELASQTLIFPVAVSRPWTGQIQLATSASLWGRVLGELAAERFGLALENERLREADLRRQTWLTFLAEASELLAQSLDIKLTMALVPRLVVPRLGQWCAVYLADGPDELALTAAAHTDEALLPELLALLEAAYSGALSDRWQDVLRSSSLTVMAAPMDGFLIPLIARGQRLGTLAIGRHPGELRDPDEIAIAEDVARRAALALDNARVHEERRKVAQTLQQALLPPTLPKIPTMGLGAEYVPAADGIDVGGDFYDVTQFPDGRYLLLIGDVSGKGVQAATVTGLVRDVIRVLVRDGKDLPAVFATLNDTLFERRERHCTIALAVLDEADAAGRVRVTTYLAGHDHPVLVRADGTVSTEGSWGTALGLLPRVTCPEAIVILEPGDALIFFTDGVTDRRRGDDFFGLERLKATAERLADLPAEAMAARLRAAALEFSNEPQRDDMAIMVLRNDYGDLLRTQ</sequence>
<dbReference type="Gene3D" id="3.60.40.10">
    <property type="entry name" value="PPM-type phosphatase domain"/>
    <property type="match status" value="1"/>
</dbReference>
<dbReference type="RefSeq" id="WP_239124548.1">
    <property type="nucleotide sequence ID" value="NZ_BONY01000141.1"/>
</dbReference>
<evidence type="ECO:0000313" key="4">
    <source>
        <dbReference type="Proteomes" id="UP000612899"/>
    </source>
</evidence>
<evidence type="ECO:0000259" key="2">
    <source>
        <dbReference type="SMART" id="SM00331"/>
    </source>
</evidence>
<dbReference type="SUPFAM" id="SSF81606">
    <property type="entry name" value="PP2C-like"/>
    <property type="match status" value="1"/>
</dbReference>
<protein>
    <recommendedName>
        <fullName evidence="2">PPM-type phosphatase domain-containing protein</fullName>
    </recommendedName>
</protein>
<dbReference type="InterPro" id="IPR001932">
    <property type="entry name" value="PPM-type_phosphatase-like_dom"/>
</dbReference>
<organism evidence="3 4">
    <name type="scientific">Rhizocola hellebori</name>
    <dbReference type="NCBI Taxonomy" id="1392758"/>
    <lineage>
        <taxon>Bacteria</taxon>
        <taxon>Bacillati</taxon>
        <taxon>Actinomycetota</taxon>
        <taxon>Actinomycetes</taxon>
        <taxon>Micromonosporales</taxon>
        <taxon>Micromonosporaceae</taxon>
        <taxon>Rhizocola</taxon>
    </lineage>
</organism>
<dbReference type="Pfam" id="PF13492">
    <property type="entry name" value="GAF_3"/>
    <property type="match status" value="1"/>
</dbReference>